<evidence type="ECO:0000313" key="6">
    <source>
        <dbReference type="Proteomes" id="UP000185511"/>
    </source>
</evidence>
<dbReference type="GO" id="GO:0006637">
    <property type="term" value="P:acyl-CoA metabolic process"/>
    <property type="evidence" value="ECO:0007669"/>
    <property type="project" value="InterPro"/>
</dbReference>
<reference evidence="6" key="1">
    <citation type="submission" date="2016-06" db="EMBL/GenBank/DDBJ databases">
        <title>Complete genome sequence of Actinoalloteichus fjordicus DSM 46855 (=ADI127-17), type strain of the new species Actinoalloteichus fjordicus.</title>
        <authorList>
            <person name="Ruckert C."/>
            <person name="Nouioui I."/>
            <person name="Willmese J."/>
            <person name="van Wezel G."/>
            <person name="Klenk H.-P."/>
            <person name="Kalinowski J."/>
            <person name="Zotchev S.B."/>
        </authorList>
    </citation>
    <scope>NUCLEOTIDE SEQUENCE [LARGE SCALE GENOMIC DNA]</scope>
    <source>
        <strain evidence="6">ADI127-7</strain>
    </source>
</reference>
<dbReference type="Proteomes" id="UP000185511">
    <property type="component" value="Chromosome"/>
</dbReference>
<evidence type="ECO:0000256" key="1">
    <source>
        <dbReference type="ARBA" id="ARBA00006538"/>
    </source>
</evidence>
<evidence type="ECO:0000259" key="4">
    <source>
        <dbReference type="Pfam" id="PF08840"/>
    </source>
</evidence>
<dbReference type="InterPro" id="IPR016662">
    <property type="entry name" value="Acyl-CoA_thioEstase_long-chain"/>
</dbReference>
<feature type="domain" description="BAAT/Acyl-CoA thioester hydrolase C-terminal" evidence="4">
    <location>
        <begin position="325"/>
        <end position="427"/>
    </location>
</feature>
<dbReference type="InterPro" id="IPR029058">
    <property type="entry name" value="AB_hydrolase_fold"/>
</dbReference>
<dbReference type="PIRSF" id="PIRSF016521">
    <property type="entry name" value="Acyl-CoA_hydro"/>
    <property type="match status" value="1"/>
</dbReference>
<proteinExistence type="inferred from homology"/>
<dbReference type="SUPFAM" id="SSF53474">
    <property type="entry name" value="alpha/beta-Hydrolases"/>
    <property type="match status" value="1"/>
</dbReference>
<sequence length="428" mass="45337">MELEIDPLDGMADRPPVVRVRAASHVGVKLELRITDAAGHAWTSLNTYGADVSGLVDLGTHEPLTGTYQGIDPAGPWWSMRFAAPGRAPVDFSAAPDSLTCRVTAQAGAETAVATVVRRWAAAGVERQDHDVPGSTISVFTPAGSGRGPGVLIVPGFTGGAAMLPRAALLASRGYVAVVVDYLSDERTQPGFTEVPIETITDALGWLAAHPRVDADRIGVFASSAGCVGALAALAYLDHHPIRAIALVSPSSVVWQAAAAGGPPARTSSWTHRGRPLPWVRVRAGRLLPELLGQAVRHRVARHPRPTALHLRSSYAAGLRNLAEVDRATIPVERIDAPLLLLCGEDDQLWPADQMARAMVARRGVHGIAHQDETRTFPDAGHFLRPPLVPTTAAWSETLMAGGSAEGIALAQQESWDATLSFLARRLA</sequence>
<dbReference type="Pfam" id="PF04775">
    <property type="entry name" value="Bile_Hydr_Trans"/>
    <property type="match status" value="1"/>
</dbReference>
<protein>
    <submittedName>
        <fullName evidence="5">Acyl-CoA thioester hydrolase/bile acid-CoA acetyltransferase</fullName>
    </submittedName>
</protein>
<dbReference type="Gene3D" id="2.60.40.2240">
    <property type="entry name" value="Acyl-CoA thioester hydrolase/BAAT N-terminal domain"/>
    <property type="match status" value="1"/>
</dbReference>
<gene>
    <name evidence="5" type="ORF">UA74_08085</name>
</gene>
<feature type="active site" description="Charge relay system" evidence="2">
    <location>
        <position position="224"/>
    </location>
</feature>
<dbReference type="GO" id="GO:0047617">
    <property type="term" value="F:fatty acyl-CoA hydrolase activity"/>
    <property type="evidence" value="ECO:0007669"/>
    <property type="project" value="TreeGrafter"/>
</dbReference>
<feature type="active site" description="Charge relay system" evidence="2">
    <location>
        <position position="347"/>
    </location>
</feature>
<keyword evidence="6" id="KW-1185">Reference proteome</keyword>
<accession>A0AAC9L967</accession>
<dbReference type="AlphaFoldDB" id="A0AAC9L967"/>
<evidence type="ECO:0000313" key="5">
    <source>
        <dbReference type="EMBL" id="APU13683.1"/>
    </source>
</evidence>
<feature type="active site" description="Charge relay system" evidence="2">
    <location>
        <position position="382"/>
    </location>
</feature>
<name>A0AAC9L967_9PSEU</name>
<dbReference type="PANTHER" id="PTHR10824:SF4">
    <property type="entry name" value="ACYL-COENZYME A THIOESTERASE 1-LIKE"/>
    <property type="match status" value="1"/>
</dbReference>
<dbReference type="EMBL" id="CP016076">
    <property type="protein sequence ID" value="APU13683.1"/>
    <property type="molecule type" value="Genomic_DNA"/>
</dbReference>
<evidence type="ECO:0000259" key="3">
    <source>
        <dbReference type="Pfam" id="PF04775"/>
    </source>
</evidence>
<dbReference type="GO" id="GO:0006631">
    <property type="term" value="P:fatty acid metabolic process"/>
    <property type="evidence" value="ECO:0007669"/>
    <property type="project" value="TreeGrafter"/>
</dbReference>
<dbReference type="PANTHER" id="PTHR10824">
    <property type="entry name" value="ACYL-COENZYME A THIOESTERASE-RELATED"/>
    <property type="match status" value="1"/>
</dbReference>
<dbReference type="Gene3D" id="3.40.50.1820">
    <property type="entry name" value="alpha/beta hydrolase"/>
    <property type="match status" value="1"/>
</dbReference>
<comment type="similarity">
    <text evidence="1">Belongs to the C/M/P thioester hydrolase family.</text>
</comment>
<dbReference type="Pfam" id="PF08840">
    <property type="entry name" value="BAAT_C"/>
    <property type="match status" value="1"/>
</dbReference>
<dbReference type="RefSeq" id="WP_232237817.1">
    <property type="nucleotide sequence ID" value="NZ_CP016076.1"/>
</dbReference>
<keyword evidence="5" id="KW-0378">Hydrolase</keyword>
<dbReference type="InterPro" id="IPR042490">
    <property type="entry name" value="Thio_Ohase/BAAT_N"/>
</dbReference>
<dbReference type="InterPro" id="IPR006862">
    <property type="entry name" value="Thio_Ohase/aa_AcTrfase"/>
</dbReference>
<dbReference type="KEGG" id="acad:UA74_08085"/>
<feature type="domain" description="Acyl-CoA thioester hydrolase/bile acid-CoA amino acid N-acetyltransferase" evidence="3">
    <location>
        <begin position="25"/>
        <end position="128"/>
    </location>
</feature>
<evidence type="ECO:0000256" key="2">
    <source>
        <dbReference type="PIRSR" id="PIRSR016521-1"/>
    </source>
</evidence>
<dbReference type="InterPro" id="IPR014940">
    <property type="entry name" value="BAAT_C"/>
</dbReference>
<organism evidence="5 6">
    <name type="scientific">Actinoalloteichus fjordicus</name>
    <dbReference type="NCBI Taxonomy" id="1612552"/>
    <lineage>
        <taxon>Bacteria</taxon>
        <taxon>Bacillati</taxon>
        <taxon>Actinomycetota</taxon>
        <taxon>Actinomycetes</taxon>
        <taxon>Pseudonocardiales</taxon>
        <taxon>Pseudonocardiaceae</taxon>
        <taxon>Actinoalloteichus</taxon>
    </lineage>
</organism>